<gene>
    <name evidence="2" type="ORF">LCGC14_1442280</name>
</gene>
<comment type="caution">
    <text evidence="2">The sequence shown here is derived from an EMBL/GenBank/DDBJ whole genome shotgun (WGS) entry which is preliminary data.</text>
</comment>
<dbReference type="AlphaFoldDB" id="A0A0F9M0U7"/>
<dbReference type="EMBL" id="LAZR01009848">
    <property type="protein sequence ID" value="KKM70280.1"/>
    <property type="molecule type" value="Genomic_DNA"/>
</dbReference>
<feature type="non-terminal residue" evidence="2">
    <location>
        <position position="1"/>
    </location>
</feature>
<proteinExistence type="predicted"/>
<organism evidence="2">
    <name type="scientific">marine sediment metagenome</name>
    <dbReference type="NCBI Taxonomy" id="412755"/>
    <lineage>
        <taxon>unclassified sequences</taxon>
        <taxon>metagenomes</taxon>
        <taxon>ecological metagenomes</taxon>
    </lineage>
</organism>
<feature type="region of interest" description="Disordered" evidence="1">
    <location>
        <begin position="190"/>
        <end position="273"/>
    </location>
</feature>
<feature type="compositionally biased region" description="Basic and acidic residues" evidence="1">
    <location>
        <begin position="43"/>
        <end position="52"/>
    </location>
</feature>
<feature type="region of interest" description="Disordered" evidence="1">
    <location>
        <begin position="43"/>
        <end position="87"/>
    </location>
</feature>
<feature type="compositionally biased region" description="Basic and acidic residues" evidence="1">
    <location>
        <begin position="264"/>
        <end position="273"/>
    </location>
</feature>
<protein>
    <submittedName>
        <fullName evidence="2">Uncharacterized protein</fullName>
    </submittedName>
</protein>
<accession>A0A0F9M0U7</accession>
<reference evidence="2" key="1">
    <citation type="journal article" date="2015" name="Nature">
        <title>Complex archaea that bridge the gap between prokaryotes and eukaryotes.</title>
        <authorList>
            <person name="Spang A."/>
            <person name="Saw J.H."/>
            <person name="Jorgensen S.L."/>
            <person name="Zaremba-Niedzwiedzka K."/>
            <person name="Martijn J."/>
            <person name="Lind A.E."/>
            <person name="van Eijk R."/>
            <person name="Schleper C."/>
            <person name="Guy L."/>
            <person name="Ettema T.J."/>
        </authorList>
    </citation>
    <scope>NUCLEOTIDE SEQUENCE</scope>
</reference>
<sequence>VEPESTDPPDPEKPKYFLTLNERQRYETEEDAIKGFGEAGKRIEQYSRHGTPEEVETQLQRLGEYERLAKPDEKKTPDPLDGLNPEQRGQWEEFNKRFPGVAEQQGFVRREQVEGLVNQMLAERSQIENTRTEFRSLAKERGIELTPESLGAMEEWVTVMANKDTELSRSWNAGDVKAFSQRAFMLLHGASPVPQSNGTADQVERPRDSKGKFTQAADYQDVKDRTVKLPKSPPKGSGAPLKGGDDLSLEDQINPVKRLGRTKAWLEERGFNG</sequence>
<feature type="compositionally biased region" description="Basic and acidic residues" evidence="1">
    <location>
        <begin position="202"/>
        <end position="211"/>
    </location>
</feature>
<name>A0A0F9M0U7_9ZZZZ</name>
<evidence type="ECO:0000256" key="1">
    <source>
        <dbReference type="SAM" id="MobiDB-lite"/>
    </source>
</evidence>
<evidence type="ECO:0000313" key="2">
    <source>
        <dbReference type="EMBL" id="KKM70280.1"/>
    </source>
</evidence>
<feature type="compositionally biased region" description="Basic and acidic residues" evidence="1">
    <location>
        <begin position="63"/>
        <end position="78"/>
    </location>
</feature>